<protein>
    <recommendedName>
        <fullName evidence="4">Outer membrane protein assembly factor BamB</fullName>
    </recommendedName>
</protein>
<evidence type="ECO:0000256" key="3">
    <source>
        <dbReference type="ARBA" id="ARBA00023237"/>
    </source>
</evidence>
<comment type="caution">
    <text evidence="6">The sequence shown here is derived from an EMBL/GenBank/DDBJ whole genome shotgun (WGS) entry which is preliminary data.</text>
</comment>
<keyword evidence="2 4" id="KW-0472">Membrane</keyword>
<name>A0AA43TLD2_9GAMM</name>
<dbReference type="GO" id="GO:0009279">
    <property type="term" value="C:cell outer membrane"/>
    <property type="evidence" value="ECO:0007669"/>
    <property type="project" value="UniProtKB-SubCell"/>
</dbReference>
<keyword evidence="1 4" id="KW-0732">Signal</keyword>
<comment type="subcellular location">
    <subcellularLocation>
        <location evidence="4">Cell outer membrane</location>
    </subcellularLocation>
</comment>
<comment type="function">
    <text evidence="4">Part of the outer membrane protein assembly complex, which is involved in assembly and insertion of beta-barrel proteins into the outer membrane.</text>
</comment>
<dbReference type="Proteomes" id="UP001160519">
    <property type="component" value="Unassembled WGS sequence"/>
</dbReference>
<keyword evidence="7" id="KW-1185">Reference proteome</keyword>
<accession>A0AA43TLD2</accession>
<dbReference type="InterPro" id="IPR018391">
    <property type="entry name" value="PQQ_b-propeller_rpt"/>
</dbReference>
<proteinExistence type="inferred from homology"/>
<evidence type="ECO:0000259" key="5">
    <source>
        <dbReference type="Pfam" id="PF13360"/>
    </source>
</evidence>
<evidence type="ECO:0000313" key="6">
    <source>
        <dbReference type="EMBL" id="MDI1231022.1"/>
    </source>
</evidence>
<evidence type="ECO:0000256" key="1">
    <source>
        <dbReference type="ARBA" id="ARBA00022729"/>
    </source>
</evidence>
<keyword evidence="3 4" id="KW-0998">Cell outer membrane</keyword>
<organism evidence="6 7">
    <name type="scientific">Candidatus Methylobacter titanis</name>
    <dbReference type="NCBI Taxonomy" id="3053457"/>
    <lineage>
        <taxon>Bacteria</taxon>
        <taxon>Pseudomonadati</taxon>
        <taxon>Pseudomonadota</taxon>
        <taxon>Gammaproteobacteria</taxon>
        <taxon>Methylococcales</taxon>
        <taxon>Methylococcaceae</taxon>
        <taxon>Methylobacter</taxon>
    </lineage>
</organism>
<dbReference type="InterPro" id="IPR011047">
    <property type="entry name" value="Quinoprotein_ADH-like_sf"/>
</dbReference>
<dbReference type="PANTHER" id="PTHR34512:SF30">
    <property type="entry name" value="OUTER MEMBRANE PROTEIN ASSEMBLY FACTOR BAMB"/>
    <property type="match status" value="1"/>
</dbReference>
<comment type="subunit">
    <text evidence="4">Part of the Bam complex.</text>
</comment>
<dbReference type="GO" id="GO:0043165">
    <property type="term" value="P:Gram-negative-bacterium-type cell outer membrane assembly"/>
    <property type="evidence" value="ECO:0007669"/>
    <property type="project" value="UniProtKB-UniRule"/>
</dbReference>
<dbReference type="Pfam" id="PF13360">
    <property type="entry name" value="PQQ_2"/>
    <property type="match status" value="1"/>
</dbReference>
<dbReference type="Gene3D" id="2.130.10.10">
    <property type="entry name" value="YVTN repeat-like/Quinoprotein amine dehydrogenase"/>
    <property type="match status" value="1"/>
</dbReference>
<dbReference type="AlphaFoldDB" id="A0AA43TLD2"/>
<dbReference type="SMART" id="SM00564">
    <property type="entry name" value="PQQ"/>
    <property type="match status" value="7"/>
</dbReference>
<evidence type="ECO:0000256" key="4">
    <source>
        <dbReference type="HAMAP-Rule" id="MF_00923"/>
    </source>
</evidence>
<dbReference type="GO" id="GO:0051205">
    <property type="term" value="P:protein insertion into membrane"/>
    <property type="evidence" value="ECO:0007669"/>
    <property type="project" value="UniProtKB-UniRule"/>
</dbReference>
<dbReference type="SUPFAM" id="SSF50998">
    <property type="entry name" value="Quinoprotein alcohol dehydrogenase-like"/>
    <property type="match status" value="1"/>
</dbReference>
<evidence type="ECO:0000256" key="2">
    <source>
        <dbReference type="ARBA" id="ARBA00023136"/>
    </source>
</evidence>
<dbReference type="PANTHER" id="PTHR34512">
    <property type="entry name" value="CELL SURFACE PROTEIN"/>
    <property type="match status" value="1"/>
</dbReference>
<dbReference type="InterPro" id="IPR017687">
    <property type="entry name" value="BamB"/>
</dbReference>
<evidence type="ECO:0000313" key="7">
    <source>
        <dbReference type="Proteomes" id="UP001160519"/>
    </source>
</evidence>
<dbReference type="InterPro" id="IPR002372">
    <property type="entry name" value="PQQ_rpt_dom"/>
</dbReference>
<dbReference type="NCBIfam" id="TIGR03300">
    <property type="entry name" value="assembly_YfgL"/>
    <property type="match status" value="1"/>
</dbReference>
<sequence>MSNYSSYVSQAKGKRRKTKGFFAFCFLPCAFVAITLLTGCTAIDTLGESISGITDYFSGGEDNTAPPSLLVEYTPEIQIDVIWKESVGVGADEQSLKLIPVIGSGKILAADREGVVQARSLTTGDLLWETETEVPFSGGPGLGEGTVILGSSDAEVVALNIETGAVLWKVAVSSEVLSVPVIANHIVIVRTTDGAVIALDEKAGGKLWSYEHAVPALSVRGTGSPLIVEGKVIGGYDSGKLMALRLIDGKYAWETSIAIPKGRSEIERLVDLDVDPIAINGVIYVASYQGGIAAISEVDGDVLWRNESISSHSGLSNDYRYLYLADSQSHVMQLDQRSGASLWKQKDLHQRRLTAPGVYENYVVVGDLEGYVHWLSSTDGRQLGRVQVTDGPIDAQPIVVDNTVYVYAKDGTLAALKVR</sequence>
<reference evidence="6" key="1">
    <citation type="submission" date="2023-01" db="EMBL/GenBank/DDBJ databases">
        <title>Biogeochemical cycle of methane in antarctic sediments.</title>
        <authorList>
            <person name="Roldan D.M."/>
            <person name="Menes R.J."/>
        </authorList>
    </citation>
    <scope>NUCLEOTIDE SEQUENCE [LARGE SCALE GENOMIC DNA]</scope>
    <source>
        <strain evidence="6">K-2018 MAG008</strain>
    </source>
</reference>
<comment type="similarity">
    <text evidence="4">Belongs to the BamB family.</text>
</comment>
<dbReference type="InterPro" id="IPR015943">
    <property type="entry name" value="WD40/YVTN_repeat-like_dom_sf"/>
</dbReference>
<feature type="domain" description="Pyrrolo-quinoline quinone repeat" evidence="5">
    <location>
        <begin position="112"/>
        <end position="345"/>
    </location>
</feature>
<dbReference type="EMBL" id="JAQSDF010000019">
    <property type="protein sequence ID" value="MDI1231022.1"/>
    <property type="molecule type" value="Genomic_DNA"/>
</dbReference>
<dbReference type="HAMAP" id="MF_00923">
    <property type="entry name" value="OM_assembly_BamB"/>
    <property type="match status" value="1"/>
</dbReference>
<gene>
    <name evidence="4 6" type="primary">bamB</name>
    <name evidence="6" type="ORF">PSU93_07735</name>
</gene>